<reference evidence="8" key="3">
    <citation type="submission" date="2020-02" db="EMBL/GenBank/DDBJ databases">
        <authorList>
            <person name="Sarangi A.N."/>
            <person name="Ghosh S."/>
            <person name="Mukherjee M."/>
            <person name="Tripathy S."/>
        </authorList>
    </citation>
    <scope>NUCLEOTIDE SEQUENCE</scope>
    <source>
        <strain evidence="8">BDU141951</strain>
    </source>
</reference>
<dbReference type="SUPFAM" id="SSF51905">
    <property type="entry name" value="FAD/NAD(P)-binding domain"/>
    <property type="match status" value="1"/>
</dbReference>
<sequence>MASHYDIIIIGSGAGGGTLAYALAPTGKQILLIERGDYLPREKANWDPDAIFTEGRYQTQESWLDAHLQPFSPEAYYVVGGNTKLYGAALQRMRAADFGDVHHAEGRSPAWPLTYEEFEPYYTRAESLFKIHGQRGEDPTEPPMSAEYPFPAFPHEPRIQTVADQLAEQGLHPLHLTLALDLHVTDPSHSPCIRCDTCDPYPCLVNAKCDAQVTCVDPALAFDNVTLLTKTEVTRLLTSATGDRIDQVEIQTHQGTEYLSADTVVVSCGAINSAALLLRSANEAHPNGLANSSDQVGRNLMKHNHSALIAISPTPNPTVFQKTLAIHDYYFGGPNQDYPLGQIQLTGKAKWQRLQKMAPTELPQPWLEYLSHHSVDWWITTEDLPDPNNRVTLTPEGRIQVHFTPNNLKPHQELIQLLEQHLKPLGFYLFWHKTMDTAVAWHQIGTCRMGPDPANNVLDVHCRSHDVENLYVVDASCLPSMGAMNPTLSIIANALRVADHLKSTF</sequence>
<evidence type="ECO:0000313" key="8">
    <source>
        <dbReference type="EMBL" id="NEV69683.1"/>
    </source>
</evidence>
<reference evidence="8" key="2">
    <citation type="journal article" date="2015" name="Genome Announc.">
        <title>Draft Genome Sequence of Filamentous Marine Cyanobacterium Lyngbya confervoides Strain BDU141951.</title>
        <authorList>
            <person name="Chandrababunaidu M.M."/>
            <person name="Sen D."/>
            <person name="Tripathy S."/>
        </authorList>
    </citation>
    <scope>NUCLEOTIDE SEQUENCE</scope>
    <source>
        <strain evidence="8">BDU141951</strain>
    </source>
</reference>
<dbReference type="InterPro" id="IPR000172">
    <property type="entry name" value="GMC_OxRdtase_N"/>
</dbReference>
<dbReference type="PANTHER" id="PTHR46056:SF12">
    <property type="entry name" value="LONG-CHAIN-ALCOHOL OXIDASE"/>
    <property type="match status" value="1"/>
</dbReference>
<dbReference type="InterPro" id="IPR007867">
    <property type="entry name" value="GMC_OxRtase_C"/>
</dbReference>
<evidence type="ECO:0000256" key="4">
    <source>
        <dbReference type="ARBA" id="ARBA00023002"/>
    </source>
</evidence>
<reference evidence="8" key="1">
    <citation type="submission" date="2014-11" db="EMBL/GenBank/DDBJ databases">
        <authorList>
            <person name="Malar M.C."/>
            <person name="Sen D."/>
            <person name="Tripathy S."/>
        </authorList>
    </citation>
    <scope>NUCLEOTIDE SEQUENCE</scope>
    <source>
        <strain evidence="8">BDU141951</strain>
    </source>
</reference>
<dbReference type="InterPro" id="IPR012132">
    <property type="entry name" value="GMC_OxRdtase"/>
</dbReference>
<dbReference type="AlphaFoldDB" id="A0A0C1VAB0"/>
<evidence type="ECO:0000259" key="6">
    <source>
        <dbReference type="Pfam" id="PF00732"/>
    </source>
</evidence>
<dbReference type="Pfam" id="PF00732">
    <property type="entry name" value="GMC_oxred_N"/>
    <property type="match status" value="1"/>
</dbReference>
<evidence type="ECO:0000256" key="5">
    <source>
        <dbReference type="PIRSR" id="PIRSR000137-2"/>
    </source>
</evidence>
<dbReference type="InterPro" id="IPR036188">
    <property type="entry name" value="FAD/NAD-bd_sf"/>
</dbReference>
<keyword evidence="2" id="KW-0285">Flavoprotein</keyword>
<feature type="domain" description="Glucose-methanol-choline oxidoreductase C-terminal" evidence="7">
    <location>
        <begin position="437"/>
        <end position="494"/>
    </location>
</feature>
<protein>
    <submittedName>
        <fullName evidence="8">GMC family oxidoreductase</fullName>
    </submittedName>
</protein>
<dbReference type="GO" id="GO:0016614">
    <property type="term" value="F:oxidoreductase activity, acting on CH-OH group of donors"/>
    <property type="evidence" value="ECO:0007669"/>
    <property type="project" value="InterPro"/>
</dbReference>
<gene>
    <name evidence="8" type="ORF">QQ91_021540</name>
</gene>
<evidence type="ECO:0000256" key="1">
    <source>
        <dbReference type="ARBA" id="ARBA00010790"/>
    </source>
</evidence>
<evidence type="ECO:0000256" key="2">
    <source>
        <dbReference type="ARBA" id="ARBA00022630"/>
    </source>
</evidence>
<organism evidence="8">
    <name type="scientific">Lyngbya confervoides BDU141951</name>
    <dbReference type="NCBI Taxonomy" id="1574623"/>
    <lineage>
        <taxon>Bacteria</taxon>
        <taxon>Bacillati</taxon>
        <taxon>Cyanobacteriota</taxon>
        <taxon>Cyanophyceae</taxon>
        <taxon>Oscillatoriophycideae</taxon>
        <taxon>Oscillatoriales</taxon>
        <taxon>Microcoleaceae</taxon>
        <taxon>Lyngbya</taxon>
    </lineage>
</organism>
<keyword evidence="4" id="KW-0560">Oxidoreductase</keyword>
<feature type="binding site" evidence="5">
    <location>
        <begin position="441"/>
        <end position="442"/>
    </location>
    <ligand>
        <name>FAD</name>
        <dbReference type="ChEBI" id="CHEBI:57692"/>
    </ligand>
</feature>
<dbReference type="PIRSF" id="PIRSF000137">
    <property type="entry name" value="Alcohol_oxidase"/>
    <property type="match status" value="1"/>
</dbReference>
<keyword evidence="3 5" id="KW-0274">FAD</keyword>
<dbReference type="PANTHER" id="PTHR46056">
    <property type="entry name" value="LONG-CHAIN-ALCOHOL OXIDASE"/>
    <property type="match status" value="1"/>
</dbReference>
<dbReference type="Gene3D" id="3.50.50.60">
    <property type="entry name" value="FAD/NAD(P)-binding domain"/>
    <property type="match status" value="2"/>
</dbReference>
<dbReference type="EMBL" id="JTHE02000003">
    <property type="protein sequence ID" value="NEV69683.1"/>
    <property type="molecule type" value="Genomic_DNA"/>
</dbReference>
<proteinExistence type="inferred from homology"/>
<comment type="cofactor">
    <cofactor evidence="5">
        <name>FAD</name>
        <dbReference type="ChEBI" id="CHEBI:57692"/>
    </cofactor>
</comment>
<dbReference type="GO" id="GO:0050660">
    <property type="term" value="F:flavin adenine dinucleotide binding"/>
    <property type="evidence" value="ECO:0007669"/>
    <property type="project" value="InterPro"/>
</dbReference>
<feature type="domain" description="Glucose-methanol-choline oxidoreductase N-terminal" evidence="6">
    <location>
        <begin position="200"/>
        <end position="303"/>
    </location>
</feature>
<evidence type="ECO:0000256" key="3">
    <source>
        <dbReference type="ARBA" id="ARBA00022827"/>
    </source>
</evidence>
<dbReference type="Pfam" id="PF05199">
    <property type="entry name" value="GMC_oxred_C"/>
    <property type="match status" value="1"/>
</dbReference>
<evidence type="ECO:0000259" key="7">
    <source>
        <dbReference type="Pfam" id="PF05199"/>
    </source>
</evidence>
<comment type="caution">
    <text evidence="8">The sequence shown here is derived from an EMBL/GenBank/DDBJ whole genome shotgun (WGS) entry which is preliminary data.</text>
</comment>
<dbReference type="Pfam" id="PF13450">
    <property type="entry name" value="NAD_binding_8"/>
    <property type="match status" value="1"/>
</dbReference>
<accession>A0A0C1VAB0</accession>
<name>A0A0C1VAB0_9CYAN</name>
<comment type="similarity">
    <text evidence="1">Belongs to the GMC oxidoreductase family.</text>
</comment>